<evidence type="ECO:0000313" key="1">
    <source>
        <dbReference type="EMBL" id="XCM38605.1"/>
    </source>
</evidence>
<dbReference type="RefSeq" id="WP_054470411.1">
    <property type="nucleotide sequence ID" value="NZ_CP159837.1"/>
</dbReference>
<accession>A0AAU8JIH1</accession>
<gene>
    <name evidence="1" type="ORF">ABWT76_001465</name>
</gene>
<organism evidence="1">
    <name type="scientific">Planktothricoides raciborskii GIHE-MW2</name>
    <dbReference type="NCBI Taxonomy" id="2792601"/>
    <lineage>
        <taxon>Bacteria</taxon>
        <taxon>Bacillati</taxon>
        <taxon>Cyanobacteriota</taxon>
        <taxon>Cyanophyceae</taxon>
        <taxon>Oscillatoriophycideae</taxon>
        <taxon>Oscillatoriales</taxon>
        <taxon>Oscillatoriaceae</taxon>
        <taxon>Planktothricoides</taxon>
    </lineage>
</organism>
<name>A0AAU8JIH1_9CYAN</name>
<reference evidence="1" key="1">
    <citation type="submission" date="2024-07" db="EMBL/GenBank/DDBJ databases">
        <authorList>
            <person name="Kim Y.J."/>
            <person name="Jeong J.Y."/>
        </authorList>
    </citation>
    <scope>NUCLEOTIDE SEQUENCE</scope>
    <source>
        <strain evidence="1">GIHE-MW2</strain>
    </source>
</reference>
<dbReference type="EMBL" id="CP159837">
    <property type="protein sequence ID" value="XCM38605.1"/>
    <property type="molecule type" value="Genomic_DNA"/>
</dbReference>
<dbReference type="AlphaFoldDB" id="A0AAU8JIH1"/>
<sequence length="63" mass="7568">MALSDYEKQLVIEELDILEETTRRVILASLEAFTEWLANVLYAIYLKIKDVISKFWNWLRSQF</sequence>
<protein>
    <submittedName>
        <fullName evidence="1">Uncharacterized protein</fullName>
    </submittedName>
</protein>
<proteinExistence type="predicted"/>